<reference evidence="7" key="1">
    <citation type="submission" date="2025-08" db="UniProtKB">
        <authorList>
            <consortium name="Ensembl"/>
        </authorList>
    </citation>
    <scope>IDENTIFICATION</scope>
</reference>
<keyword evidence="3" id="KW-0238">DNA-binding</keyword>
<evidence type="ECO:0000256" key="1">
    <source>
        <dbReference type="ARBA" id="ARBA00022843"/>
    </source>
</evidence>
<protein>
    <submittedName>
        <fullName evidence="7">Uncharacterized protein</fullName>
    </submittedName>
</protein>
<name>A0A8D0GQ44_SPHPU</name>
<evidence type="ECO:0000256" key="3">
    <source>
        <dbReference type="ARBA" id="ARBA00023125"/>
    </source>
</evidence>
<evidence type="ECO:0000313" key="8">
    <source>
        <dbReference type="Proteomes" id="UP000694392"/>
    </source>
</evidence>
<evidence type="ECO:0000256" key="4">
    <source>
        <dbReference type="ARBA" id="ARBA00023163"/>
    </source>
</evidence>
<evidence type="ECO:0000256" key="5">
    <source>
        <dbReference type="ARBA" id="ARBA00023242"/>
    </source>
</evidence>
<dbReference type="GO" id="GO:0005634">
    <property type="term" value="C:nucleus"/>
    <property type="evidence" value="ECO:0007669"/>
    <property type="project" value="TreeGrafter"/>
</dbReference>
<feature type="region of interest" description="Disordered" evidence="6">
    <location>
        <begin position="1"/>
        <end position="23"/>
    </location>
</feature>
<dbReference type="GeneTree" id="ENSGT00940000169845"/>
<organism evidence="7 8">
    <name type="scientific">Sphenodon punctatus</name>
    <name type="common">Tuatara</name>
    <name type="synonym">Hatteria punctata</name>
    <dbReference type="NCBI Taxonomy" id="8508"/>
    <lineage>
        <taxon>Eukaryota</taxon>
        <taxon>Metazoa</taxon>
        <taxon>Chordata</taxon>
        <taxon>Craniata</taxon>
        <taxon>Vertebrata</taxon>
        <taxon>Euteleostomi</taxon>
        <taxon>Lepidosauria</taxon>
        <taxon>Sphenodontia</taxon>
        <taxon>Sphenodontidae</taxon>
        <taxon>Sphenodon</taxon>
    </lineage>
</organism>
<dbReference type="PANTHER" id="PTHR46542">
    <property type="entry name" value="X-BOX BINDING PROTEIN 1"/>
    <property type="match status" value="1"/>
</dbReference>
<keyword evidence="5" id="KW-0539">Nucleus</keyword>
<keyword evidence="2" id="KW-0805">Transcription regulation</keyword>
<dbReference type="GO" id="GO:0000977">
    <property type="term" value="F:RNA polymerase II transcription regulatory region sequence-specific DNA binding"/>
    <property type="evidence" value="ECO:0007669"/>
    <property type="project" value="TreeGrafter"/>
</dbReference>
<dbReference type="AlphaFoldDB" id="A0A8D0GQ44"/>
<sequence length="323" mass="34946">MGPGHDSRNGGRRRSQEPERGAASLAPDAAIIIHLKMVPLPAPARLLLLPPPGKAAELPGLLPDAAPLSASRKRQRLTHLSPEEKAMRRYRPGGSVGRPEGGRGACVGQRSLCSWPASLPAEWRSRGQVPANAWLVLQSDLLLGILDSLDPEMFLQYCGSERMCIQQLEEVISGEEPDSLPASPSPSLGSPSAKLEAINELIRFDHVYTKPLVSEIPSEMSTQADNLPVKTEKASLPPSDQQLCETPVLTKEEPVDLFLPELGVCHLLSPHESSETACLLEAWSDSGYEGSPSPFSDMASPLGTERSWEETFANELFPQLISV</sequence>
<dbReference type="Proteomes" id="UP000694392">
    <property type="component" value="Unplaced"/>
</dbReference>
<keyword evidence="8" id="KW-1185">Reference proteome</keyword>
<proteinExistence type="predicted"/>
<keyword evidence="1" id="KW-0832">Ubl conjugation</keyword>
<feature type="compositionally biased region" description="Basic and acidic residues" evidence="6">
    <location>
        <begin position="1"/>
        <end position="20"/>
    </location>
</feature>
<evidence type="ECO:0000313" key="7">
    <source>
        <dbReference type="Ensembl" id="ENSSPUP00000009539.1"/>
    </source>
</evidence>
<dbReference type="GO" id="GO:0000981">
    <property type="term" value="F:DNA-binding transcription factor activity, RNA polymerase II-specific"/>
    <property type="evidence" value="ECO:0007669"/>
    <property type="project" value="TreeGrafter"/>
</dbReference>
<evidence type="ECO:0000256" key="2">
    <source>
        <dbReference type="ARBA" id="ARBA00023015"/>
    </source>
</evidence>
<dbReference type="Ensembl" id="ENSSPUT00000010178.1">
    <property type="protein sequence ID" value="ENSSPUP00000009539.1"/>
    <property type="gene ID" value="ENSSPUG00000007407.1"/>
</dbReference>
<dbReference type="PANTHER" id="PTHR46542:SF1">
    <property type="entry name" value="X-BOX BINDING PROTEIN 1"/>
    <property type="match status" value="1"/>
</dbReference>
<reference evidence="7" key="2">
    <citation type="submission" date="2025-09" db="UniProtKB">
        <authorList>
            <consortium name="Ensembl"/>
        </authorList>
    </citation>
    <scope>IDENTIFICATION</scope>
</reference>
<dbReference type="InterPro" id="IPR052470">
    <property type="entry name" value="ER_Stress-Reg_TF"/>
</dbReference>
<accession>A0A8D0GQ44</accession>
<evidence type="ECO:0000256" key="6">
    <source>
        <dbReference type="SAM" id="MobiDB-lite"/>
    </source>
</evidence>
<keyword evidence="4" id="KW-0804">Transcription</keyword>